<feature type="transmembrane region" description="Helical" evidence="1">
    <location>
        <begin position="24"/>
        <end position="45"/>
    </location>
</feature>
<evidence type="ECO:0000313" key="3">
    <source>
        <dbReference type="Proteomes" id="UP000291072"/>
    </source>
</evidence>
<keyword evidence="1" id="KW-0812">Transmembrane</keyword>
<sequence>MKTNKTTSIQEQAIKLHRKISWHIIRMPIIIFLAWCLVVATPIIVCVFVKKPSYNELKWIMFIVSSITFVHALQIIWLCFKYLFFFKRLIKLFGTNEENIKIVFKTIHWPSLDIEKDELKIWLKTPKITIWFFIPPIGYICAMIWMIFEIPVLHWGKDKPYFKLKKSIREEINSIEKIEK</sequence>
<organism evidence="2 3">
    <name type="scientific">Mycoplasma todarodis</name>
    <dbReference type="NCBI Taxonomy" id="1937191"/>
    <lineage>
        <taxon>Bacteria</taxon>
        <taxon>Bacillati</taxon>
        <taxon>Mycoplasmatota</taxon>
        <taxon>Mollicutes</taxon>
        <taxon>Mycoplasmataceae</taxon>
        <taxon>Mycoplasma</taxon>
    </lineage>
</organism>
<dbReference type="OrthoDB" id="9861982at2"/>
<dbReference type="RefSeq" id="WP_131613459.1">
    <property type="nucleotide sequence ID" value="NZ_PSZP01000014.1"/>
</dbReference>
<proteinExistence type="predicted"/>
<accession>A0A4R0XTU2</accession>
<keyword evidence="1" id="KW-1133">Transmembrane helix</keyword>
<dbReference type="AlphaFoldDB" id="A0A4R0XTU2"/>
<dbReference type="Proteomes" id="UP000291072">
    <property type="component" value="Unassembled WGS sequence"/>
</dbReference>
<comment type="caution">
    <text evidence="2">The sequence shown here is derived from an EMBL/GenBank/DDBJ whole genome shotgun (WGS) entry which is preliminary data.</text>
</comment>
<evidence type="ECO:0000256" key="1">
    <source>
        <dbReference type="SAM" id="Phobius"/>
    </source>
</evidence>
<feature type="transmembrane region" description="Helical" evidence="1">
    <location>
        <begin position="57"/>
        <end position="80"/>
    </location>
</feature>
<protein>
    <submittedName>
        <fullName evidence="2">Uncharacterized protein</fullName>
    </submittedName>
</protein>
<name>A0A4R0XTU2_9MOLU</name>
<gene>
    <name evidence="2" type="ORF">C4B25_02370</name>
</gene>
<keyword evidence="3" id="KW-1185">Reference proteome</keyword>
<keyword evidence="1" id="KW-0472">Membrane</keyword>
<feature type="transmembrane region" description="Helical" evidence="1">
    <location>
        <begin position="128"/>
        <end position="148"/>
    </location>
</feature>
<dbReference type="EMBL" id="PSZP01000014">
    <property type="protein sequence ID" value="TCG11069.1"/>
    <property type="molecule type" value="Genomic_DNA"/>
</dbReference>
<evidence type="ECO:0000313" key="2">
    <source>
        <dbReference type="EMBL" id="TCG11069.1"/>
    </source>
</evidence>
<reference evidence="2 3" key="1">
    <citation type="submission" date="2018-02" db="EMBL/GenBank/DDBJ databases">
        <title>Mycoplasma marinum and Mycoplasma todarodis sp. nov., moderately halophilic and psychrotolerant mycoplasmas isolated from cephalopods.</title>
        <authorList>
            <person name="Viver T."/>
        </authorList>
    </citation>
    <scope>NUCLEOTIDE SEQUENCE [LARGE SCALE GENOMIC DNA]</scope>
    <source>
        <strain evidence="2 3">5H</strain>
    </source>
</reference>